<dbReference type="AlphaFoldDB" id="A0ABD1WJM8"/>
<keyword evidence="3" id="KW-1185">Reference proteome</keyword>
<reference evidence="3" key="1">
    <citation type="submission" date="2024-07" db="EMBL/GenBank/DDBJ databases">
        <title>Two chromosome-level genome assemblies of Korean endemic species Abeliophyllum distichum and Forsythia ovata (Oleaceae).</title>
        <authorList>
            <person name="Jang H."/>
        </authorList>
    </citation>
    <scope>NUCLEOTIDE SEQUENCE [LARGE SCALE GENOMIC DNA]</scope>
</reference>
<evidence type="ECO:0000313" key="2">
    <source>
        <dbReference type="EMBL" id="KAL2549899.1"/>
    </source>
</evidence>
<gene>
    <name evidence="2" type="ORF">Fot_11429</name>
</gene>
<keyword evidence="1" id="KW-0812">Transmembrane</keyword>
<dbReference type="EMBL" id="JBFOLJ010000003">
    <property type="protein sequence ID" value="KAL2549899.1"/>
    <property type="molecule type" value="Genomic_DNA"/>
</dbReference>
<accession>A0ABD1WJM8</accession>
<dbReference type="Proteomes" id="UP001604277">
    <property type="component" value="Unassembled WGS sequence"/>
</dbReference>
<comment type="caution">
    <text evidence="2">The sequence shown here is derived from an EMBL/GenBank/DDBJ whole genome shotgun (WGS) entry which is preliminary data.</text>
</comment>
<keyword evidence="1" id="KW-0472">Membrane</keyword>
<organism evidence="2 3">
    <name type="scientific">Forsythia ovata</name>
    <dbReference type="NCBI Taxonomy" id="205694"/>
    <lineage>
        <taxon>Eukaryota</taxon>
        <taxon>Viridiplantae</taxon>
        <taxon>Streptophyta</taxon>
        <taxon>Embryophyta</taxon>
        <taxon>Tracheophyta</taxon>
        <taxon>Spermatophyta</taxon>
        <taxon>Magnoliopsida</taxon>
        <taxon>eudicotyledons</taxon>
        <taxon>Gunneridae</taxon>
        <taxon>Pentapetalae</taxon>
        <taxon>asterids</taxon>
        <taxon>lamiids</taxon>
        <taxon>Lamiales</taxon>
        <taxon>Oleaceae</taxon>
        <taxon>Forsythieae</taxon>
        <taxon>Forsythia</taxon>
    </lineage>
</organism>
<keyword evidence="1" id="KW-1133">Transmembrane helix</keyword>
<protein>
    <submittedName>
        <fullName evidence="2">Uncharacterized protein</fullName>
    </submittedName>
</protein>
<evidence type="ECO:0000313" key="3">
    <source>
        <dbReference type="Proteomes" id="UP001604277"/>
    </source>
</evidence>
<sequence length="131" mass="14634">MEVRVAPREDGAISPISQRGVTRLRLAFFESSTSSSSSMTLFGTALSLLSLIILFSLSGRWTFSDGSGGSSRGRMEEVSTVTFGTDETVVEISMLPPTTMRQWSMEQKTHTVPEVEKEWPLFHPQFPHFLF</sequence>
<name>A0ABD1WJM8_9LAMI</name>
<proteinExistence type="predicted"/>
<feature type="transmembrane region" description="Helical" evidence="1">
    <location>
        <begin position="39"/>
        <end position="57"/>
    </location>
</feature>
<evidence type="ECO:0000256" key="1">
    <source>
        <dbReference type="SAM" id="Phobius"/>
    </source>
</evidence>